<dbReference type="EMBL" id="BGPR01025815">
    <property type="protein sequence ID" value="GBN95023.1"/>
    <property type="molecule type" value="Genomic_DNA"/>
</dbReference>
<accession>A0A4Y2T5E7</accession>
<name>A0A4Y2T5E7_ARAVE</name>
<dbReference type="PANTHER" id="PTHR33047">
    <property type="entry name" value="PROTEIN TAR1"/>
    <property type="match status" value="1"/>
</dbReference>
<gene>
    <name evidence="2" type="ORF">AVEN_109903_1</name>
</gene>
<reference evidence="2 3" key="1">
    <citation type="journal article" date="2019" name="Sci. Rep.">
        <title>Orb-weaving spider Araneus ventricosus genome elucidates the spidroin gene catalogue.</title>
        <authorList>
            <person name="Kono N."/>
            <person name="Nakamura H."/>
            <person name="Ohtoshi R."/>
            <person name="Moran D.A.P."/>
            <person name="Shinohara A."/>
            <person name="Yoshida Y."/>
            <person name="Fujiwara M."/>
            <person name="Mori M."/>
            <person name="Tomita M."/>
            <person name="Arakawa K."/>
        </authorList>
    </citation>
    <scope>NUCLEOTIDE SEQUENCE [LARGE SCALE GENOMIC DNA]</scope>
</reference>
<dbReference type="InterPro" id="IPR052997">
    <property type="entry name" value="RRT15-like"/>
</dbReference>
<sequence length="189" mass="20716">SVPVLSRLLVARRNRRSARKHGHGLWQSRDIPRVGPDTGPGRTGLSRPSQSRPVPVQCHTRFGSQPDGPSPQSQSLTRSYGSNLPTSLIYIVLSTRGCLPWRPAADMGTDRTGNHTLSLGFVRADRGARDTTRAAVLLRRQRPYLRTSRFQGHESLQRKDNSSPGPPSTSPSSVALLHLFPRGLFPCPG</sequence>
<feature type="compositionally biased region" description="Basic and acidic residues" evidence="1">
    <location>
        <begin position="151"/>
        <end position="161"/>
    </location>
</feature>
<comment type="caution">
    <text evidence="2">The sequence shown here is derived from an EMBL/GenBank/DDBJ whole genome shotgun (WGS) entry which is preliminary data.</text>
</comment>
<feature type="region of interest" description="Disordered" evidence="1">
    <location>
        <begin position="147"/>
        <end position="174"/>
    </location>
</feature>
<feature type="non-terminal residue" evidence="2">
    <location>
        <position position="1"/>
    </location>
</feature>
<keyword evidence="3" id="KW-1185">Reference proteome</keyword>
<dbReference type="AlphaFoldDB" id="A0A4Y2T5E7"/>
<protein>
    <submittedName>
        <fullName evidence="2">Uncharacterized protein</fullName>
    </submittedName>
</protein>
<dbReference type="PANTHER" id="PTHR33047:SF8">
    <property type="entry name" value="REGULATOR OF RDNA TRANSCRIPTION PROTEIN 15"/>
    <property type="match status" value="1"/>
</dbReference>
<feature type="compositionally biased region" description="Basic residues" evidence="1">
    <location>
        <begin position="14"/>
        <end position="23"/>
    </location>
</feature>
<organism evidence="2 3">
    <name type="scientific">Araneus ventricosus</name>
    <name type="common">Orbweaver spider</name>
    <name type="synonym">Epeira ventricosa</name>
    <dbReference type="NCBI Taxonomy" id="182803"/>
    <lineage>
        <taxon>Eukaryota</taxon>
        <taxon>Metazoa</taxon>
        <taxon>Ecdysozoa</taxon>
        <taxon>Arthropoda</taxon>
        <taxon>Chelicerata</taxon>
        <taxon>Arachnida</taxon>
        <taxon>Araneae</taxon>
        <taxon>Araneomorphae</taxon>
        <taxon>Entelegynae</taxon>
        <taxon>Araneoidea</taxon>
        <taxon>Araneidae</taxon>
        <taxon>Araneus</taxon>
    </lineage>
</organism>
<dbReference type="Proteomes" id="UP000499080">
    <property type="component" value="Unassembled WGS sequence"/>
</dbReference>
<evidence type="ECO:0000256" key="1">
    <source>
        <dbReference type="SAM" id="MobiDB-lite"/>
    </source>
</evidence>
<dbReference type="OrthoDB" id="6426891at2759"/>
<proteinExistence type="predicted"/>
<evidence type="ECO:0000313" key="2">
    <source>
        <dbReference type="EMBL" id="GBN95023.1"/>
    </source>
</evidence>
<evidence type="ECO:0000313" key="3">
    <source>
        <dbReference type="Proteomes" id="UP000499080"/>
    </source>
</evidence>
<feature type="compositionally biased region" description="Low complexity" evidence="1">
    <location>
        <begin position="63"/>
        <end position="75"/>
    </location>
</feature>
<feature type="region of interest" description="Disordered" evidence="1">
    <location>
        <begin position="14"/>
        <end position="79"/>
    </location>
</feature>